<feature type="signal peptide" evidence="2">
    <location>
        <begin position="1"/>
        <end position="28"/>
    </location>
</feature>
<protein>
    <submittedName>
        <fullName evidence="3">Uncharacterized protein</fullName>
    </submittedName>
</protein>
<evidence type="ECO:0000313" key="3">
    <source>
        <dbReference type="EMBL" id="TWT78929.1"/>
    </source>
</evidence>
<comment type="caution">
    <text evidence="3">The sequence shown here is derived from an EMBL/GenBank/DDBJ whole genome shotgun (WGS) entry which is preliminary data.</text>
</comment>
<name>A0A5C5YV52_9BACT</name>
<dbReference type="AlphaFoldDB" id="A0A5C5YV52"/>
<evidence type="ECO:0000256" key="1">
    <source>
        <dbReference type="SAM" id="MobiDB-lite"/>
    </source>
</evidence>
<feature type="compositionally biased region" description="Polar residues" evidence="1">
    <location>
        <begin position="123"/>
        <end position="136"/>
    </location>
</feature>
<accession>A0A5C5YV52</accession>
<keyword evidence="2" id="KW-0732">Signal</keyword>
<dbReference type="EMBL" id="SJPJ01000001">
    <property type="protein sequence ID" value="TWT78929.1"/>
    <property type="molecule type" value="Genomic_DNA"/>
</dbReference>
<dbReference type="PROSITE" id="PS51257">
    <property type="entry name" value="PROKAR_LIPOPROTEIN"/>
    <property type="match status" value="1"/>
</dbReference>
<feature type="region of interest" description="Disordered" evidence="1">
    <location>
        <begin position="109"/>
        <end position="158"/>
    </location>
</feature>
<dbReference type="Proteomes" id="UP000315010">
    <property type="component" value="Unassembled WGS sequence"/>
</dbReference>
<proteinExistence type="predicted"/>
<feature type="chain" id="PRO_5023081150" evidence="2">
    <location>
        <begin position="29"/>
        <end position="290"/>
    </location>
</feature>
<dbReference type="RefSeq" id="WP_146394097.1">
    <property type="nucleotide sequence ID" value="NZ_SJPJ01000001.1"/>
</dbReference>
<feature type="compositionally biased region" description="Low complexity" evidence="1">
    <location>
        <begin position="36"/>
        <end position="67"/>
    </location>
</feature>
<gene>
    <name evidence="3" type="ORF">CA13_03260</name>
</gene>
<feature type="compositionally biased region" description="Polar residues" evidence="1">
    <location>
        <begin position="148"/>
        <end position="158"/>
    </location>
</feature>
<feature type="region of interest" description="Disordered" evidence="1">
    <location>
        <begin position="23"/>
        <end position="67"/>
    </location>
</feature>
<evidence type="ECO:0000256" key="2">
    <source>
        <dbReference type="SAM" id="SignalP"/>
    </source>
</evidence>
<keyword evidence="4" id="KW-1185">Reference proteome</keyword>
<sequence length="290" mass="30253" precursor="true">MKRSFKNIVVAFAAATSLATSGIPSAQACGGGGGFRRSVSRPSYSRPSYSQPAYHQPSYSQSVYSQPAYQQPTYAPATSQVSYQSLPIQAAPIQAAPIQAAPVQAAPVQSAPTQSVPRPRVVSQPTPKTQRNSSPGRSVAAAQKPSVVVQQATTSTNSESSALQMLASLNAPATENAATTASQIPEFTAAASPTSTSQPVASHVGSWKVSLPGNQSVDLKLNNDGSFAWTATKEGKSSSFSGQFRLENGQLTLVRSNDLQQMTGTWTGSENSFTFKLDGATNGGLSFSRS</sequence>
<evidence type="ECO:0000313" key="4">
    <source>
        <dbReference type="Proteomes" id="UP000315010"/>
    </source>
</evidence>
<dbReference type="OrthoDB" id="270348at2"/>
<reference evidence="3 4" key="1">
    <citation type="submission" date="2019-02" db="EMBL/GenBank/DDBJ databases">
        <title>Deep-cultivation of Planctomycetes and their phenomic and genomic characterization uncovers novel biology.</title>
        <authorList>
            <person name="Wiegand S."/>
            <person name="Jogler M."/>
            <person name="Boedeker C."/>
            <person name="Pinto D."/>
            <person name="Vollmers J."/>
            <person name="Rivas-Marin E."/>
            <person name="Kohn T."/>
            <person name="Peeters S.H."/>
            <person name="Heuer A."/>
            <person name="Rast P."/>
            <person name="Oberbeckmann S."/>
            <person name="Bunk B."/>
            <person name="Jeske O."/>
            <person name="Meyerdierks A."/>
            <person name="Storesund J.E."/>
            <person name="Kallscheuer N."/>
            <person name="Luecker S."/>
            <person name="Lage O.M."/>
            <person name="Pohl T."/>
            <person name="Merkel B.J."/>
            <person name="Hornburger P."/>
            <person name="Mueller R.-W."/>
            <person name="Bruemmer F."/>
            <person name="Labrenz M."/>
            <person name="Spormann A.M."/>
            <person name="Op Den Camp H."/>
            <person name="Overmann J."/>
            <person name="Amann R."/>
            <person name="Jetten M.S.M."/>
            <person name="Mascher T."/>
            <person name="Medema M.H."/>
            <person name="Devos D.P."/>
            <person name="Kaster A.-K."/>
            <person name="Ovreas L."/>
            <person name="Rohde M."/>
            <person name="Galperin M.Y."/>
            <person name="Jogler C."/>
        </authorList>
    </citation>
    <scope>NUCLEOTIDE SEQUENCE [LARGE SCALE GENOMIC DNA]</scope>
    <source>
        <strain evidence="3 4">CA13</strain>
    </source>
</reference>
<organism evidence="3 4">
    <name type="scientific">Novipirellula herctigrandis</name>
    <dbReference type="NCBI Taxonomy" id="2527986"/>
    <lineage>
        <taxon>Bacteria</taxon>
        <taxon>Pseudomonadati</taxon>
        <taxon>Planctomycetota</taxon>
        <taxon>Planctomycetia</taxon>
        <taxon>Pirellulales</taxon>
        <taxon>Pirellulaceae</taxon>
        <taxon>Novipirellula</taxon>
    </lineage>
</organism>